<accession>A0ACC0V198</accession>
<name>A0ACC0V198_9HYPO</name>
<evidence type="ECO:0000313" key="2">
    <source>
        <dbReference type="Proteomes" id="UP001163324"/>
    </source>
</evidence>
<reference evidence="1" key="1">
    <citation type="submission" date="2022-10" db="EMBL/GenBank/DDBJ databases">
        <title>Complete Genome of Trichothecium roseum strain YXFP-22015, a Plant Pathogen Isolated from Citrus.</title>
        <authorList>
            <person name="Wang Y."/>
            <person name="Zhu L."/>
        </authorList>
    </citation>
    <scope>NUCLEOTIDE SEQUENCE</scope>
    <source>
        <strain evidence="1">YXFP-22015</strain>
    </source>
</reference>
<protein>
    <submittedName>
        <fullName evidence="1">Uncharacterized protein</fullName>
    </submittedName>
</protein>
<keyword evidence="2" id="KW-1185">Reference proteome</keyword>
<organism evidence="1 2">
    <name type="scientific">Trichothecium roseum</name>
    <dbReference type="NCBI Taxonomy" id="47278"/>
    <lineage>
        <taxon>Eukaryota</taxon>
        <taxon>Fungi</taxon>
        <taxon>Dikarya</taxon>
        <taxon>Ascomycota</taxon>
        <taxon>Pezizomycotina</taxon>
        <taxon>Sordariomycetes</taxon>
        <taxon>Hypocreomycetidae</taxon>
        <taxon>Hypocreales</taxon>
        <taxon>Hypocreales incertae sedis</taxon>
        <taxon>Trichothecium</taxon>
    </lineage>
</organism>
<sequence>MATSTNSWLRQSRKSDLVEVAEGVNLKNYEHLKKVDLEAKLDEYLAQNAALFSSRPDIAGYYAARSKALGSPVKREREPAKDDAEKGVKVARRRVTKAAEEITNDTENAARSASTALVQTPGRSLSQVAARIPLPATPADIANSVDRSTHAMRQRVSSIYHESGFTEASNATREALSTVTSVLYIVNAVELYNVFKEVLPARYAFTIPAVGFLGSPDYPVALPDMFLLVTASFWAPAFVWAFTSFIAPSLVGYFVNLTAASSSSGPRTRSRAHHGPEHPVDPLTFSIVKALLSYVVYAQGVNFSGLLSPLAIERLNGAVYGGYKGMLTGSAITGLVSIYDAVLKK</sequence>
<dbReference type="EMBL" id="CM047943">
    <property type="protein sequence ID" value="KAI9900188.1"/>
    <property type="molecule type" value="Genomic_DNA"/>
</dbReference>
<gene>
    <name evidence="1" type="ORF">N3K66_004450</name>
</gene>
<proteinExistence type="predicted"/>
<comment type="caution">
    <text evidence="1">The sequence shown here is derived from an EMBL/GenBank/DDBJ whole genome shotgun (WGS) entry which is preliminary data.</text>
</comment>
<evidence type="ECO:0000313" key="1">
    <source>
        <dbReference type="EMBL" id="KAI9900188.1"/>
    </source>
</evidence>
<dbReference type="Proteomes" id="UP001163324">
    <property type="component" value="Chromosome 4"/>
</dbReference>